<dbReference type="Gene3D" id="3.20.20.10">
    <property type="entry name" value="Alanine racemase"/>
    <property type="match status" value="1"/>
</dbReference>
<dbReference type="EMBL" id="SMSI01000002">
    <property type="protein sequence ID" value="TDH35993.1"/>
    <property type="molecule type" value="Genomic_DNA"/>
</dbReference>
<proteinExistence type="predicted"/>
<dbReference type="AlphaFoldDB" id="A0A4R5PJX6"/>
<dbReference type="Proteomes" id="UP000295131">
    <property type="component" value="Unassembled WGS sequence"/>
</dbReference>
<gene>
    <name evidence="2" type="ORF">E2A64_11865</name>
</gene>
<dbReference type="SUPFAM" id="SSF51419">
    <property type="entry name" value="PLP-binding barrel"/>
    <property type="match status" value="1"/>
</dbReference>
<protein>
    <submittedName>
        <fullName evidence="2">DSD1 family PLP-dependent enzyme</fullName>
    </submittedName>
</protein>
<dbReference type="GO" id="GO:0036088">
    <property type="term" value="P:D-serine catabolic process"/>
    <property type="evidence" value="ECO:0007669"/>
    <property type="project" value="TreeGrafter"/>
</dbReference>
<evidence type="ECO:0000259" key="1">
    <source>
        <dbReference type="Pfam" id="PF01168"/>
    </source>
</evidence>
<dbReference type="PANTHER" id="PTHR28004">
    <property type="entry name" value="ZGC:162816-RELATED"/>
    <property type="match status" value="1"/>
</dbReference>
<accession>A0A4R5PJX6</accession>
<name>A0A4R5PJX6_9HYPH</name>
<evidence type="ECO:0000313" key="2">
    <source>
        <dbReference type="EMBL" id="TDH35993.1"/>
    </source>
</evidence>
<reference evidence="2 3" key="1">
    <citation type="journal article" date="2013" name="Int. J. Syst. Evol. Microbiol.">
        <title>Hoeflea suaedae sp. nov., an endophytic bacterium isolated from the root of the halophyte Suaeda maritima.</title>
        <authorList>
            <person name="Chung E.J."/>
            <person name="Park J.A."/>
            <person name="Pramanik P."/>
            <person name="Bibi F."/>
            <person name="Jeon C.O."/>
            <person name="Chung Y.R."/>
        </authorList>
    </citation>
    <scope>NUCLEOTIDE SEQUENCE [LARGE SCALE GENOMIC DNA]</scope>
    <source>
        <strain evidence="2 3">YC6898</strain>
    </source>
</reference>
<dbReference type="InterPro" id="IPR051466">
    <property type="entry name" value="D-amino_acid_metab_enzyme"/>
</dbReference>
<dbReference type="InterPro" id="IPR001608">
    <property type="entry name" value="Ala_racemase_N"/>
</dbReference>
<dbReference type="GO" id="GO:0008721">
    <property type="term" value="F:D-serine ammonia-lyase activity"/>
    <property type="evidence" value="ECO:0007669"/>
    <property type="project" value="TreeGrafter"/>
</dbReference>
<dbReference type="PANTHER" id="PTHR28004:SF2">
    <property type="entry name" value="D-SERINE DEHYDRATASE"/>
    <property type="match status" value="1"/>
</dbReference>
<evidence type="ECO:0000313" key="3">
    <source>
        <dbReference type="Proteomes" id="UP000295131"/>
    </source>
</evidence>
<organism evidence="2 3">
    <name type="scientific">Pseudohoeflea suaedae</name>
    <dbReference type="NCBI Taxonomy" id="877384"/>
    <lineage>
        <taxon>Bacteria</taxon>
        <taxon>Pseudomonadati</taxon>
        <taxon>Pseudomonadota</taxon>
        <taxon>Alphaproteobacteria</taxon>
        <taxon>Hyphomicrobiales</taxon>
        <taxon>Rhizobiaceae</taxon>
        <taxon>Pseudohoeflea</taxon>
    </lineage>
</organism>
<dbReference type="OrthoDB" id="339576at2"/>
<keyword evidence="3" id="KW-1185">Reference proteome</keyword>
<feature type="domain" description="Alanine racemase N-terminal" evidence="1">
    <location>
        <begin position="28"/>
        <end position="255"/>
    </location>
</feature>
<sequence length="390" mass="42988">MGERADYFGDVSAALKEAGIHRPALVLDRDRLDGNIAAVRRKLHEGLALRIVDKSLPCIPLMRRVAGTFSADRIMSFHLPVTRVMLQAFPEADFLYGKPLPVAALRHEFNSARPEIGEMLAKRVVWLIDTEERLEHYAALATERGITLRFAFEVDTGMHRGGIADAEALKSLFDVSRRSPQLECEGIMGYEAHIPEIPGLFGGAEGEHEKVAERLHAFAAALPPECRRIVNTGGSKTSVTYRPDGMINEVSMGSGFVKPTDFDVKALAELKPAIFIATPVLKIVEARLPGPLLVTRFLQALGMFPRKGCFLYSGKWYARPAWPEGMKENDIWGLSSNQQLMGLPSGCDLKVDDVAFFRPTQSEAVLQQFGAIAVYSGGRIVENWDVLPTG</sequence>
<comment type="caution">
    <text evidence="2">The sequence shown here is derived from an EMBL/GenBank/DDBJ whole genome shotgun (WGS) entry which is preliminary data.</text>
</comment>
<dbReference type="Pfam" id="PF01168">
    <property type="entry name" value="Ala_racemase_N"/>
    <property type="match status" value="1"/>
</dbReference>
<dbReference type="InterPro" id="IPR029066">
    <property type="entry name" value="PLP-binding_barrel"/>
</dbReference>